<accession>A0ABR3JPN3</accession>
<dbReference type="EMBL" id="JASNQZ010000005">
    <property type="protein sequence ID" value="KAL0957412.1"/>
    <property type="molecule type" value="Genomic_DNA"/>
</dbReference>
<name>A0ABR3JPN3_9AGAR</name>
<sequence length="187" mass="21399">MIPRERAILLPTVPFLVTVAPQGRGYRSANSGLWQAEPSGPCFRGLQEHLKVCFSWEKVDILRSLPASTLTRPKKSLLDAHRKLSDYYFKFDESPYYTWAALLNPQIGYECMKKDYTDDPELIEYVEDAKKSLHEYYLARYAKRRTASTSSIPIPSTSRPLNGSPQKVNLRVDVDQLLEFLGGLRLL</sequence>
<reference evidence="2" key="1">
    <citation type="submission" date="2024-06" db="EMBL/GenBank/DDBJ databases">
        <title>Multi-omics analyses provide insights into the biosynthesis of the anticancer antibiotic pleurotin in Hohenbuehelia grisea.</title>
        <authorList>
            <person name="Weaver J.A."/>
            <person name="Alberti F."/>
        </authorList>
    </citation>
    <scope>NUCLEOTIDE SEQUENCE [LARGE SCALE GENOMIC DNA]</scope>
    <source>
        <strain evidence="2">T-177</strain>
    </source>
</reference>
<proteinExistence type="predicted"/>
<dbReference type="Proteomes" id="UP001556367">
    <property type="component" value="Unassembled WGS sequence"/>
</dbReference>
<evidence type="ECO:0000313" key="1">
    <source>
        <dbReference type="EMBL" id="KAL0957412.1"/>
    </source>
</evidence>
<evidence type="ECO:0000313" key="2">
    <source>
        <dbReference type="Proteomes" id="UP001556367"/>
    </source>
</evidence>
<protein>
    <submittedName>
        <fullName evidence="1">Uncharacterized protein</fullName>
    </submittedName>
</protein>
<keyword evidence="2" id="KW-1185">Reference proteome</keyword>
<gene>
    <name evidence="1" type="ORF">HGRIS_001212</name>
</gene>
<organism evidence="1 2">
    <name type="scientific">Hohenbuehelia grisea</name>
    <dbReference type="NCBI Taxonomy" id="104357"/>
    <lineage>
        <taxon>Eukaryota</taxon>
        <taxon>Fungi</taxon>
        <taxon>Dikarya</taxon>
        <taxon>Basidiomycota</taxon>
        <taxon>Agaricomycotina</taxon>
        <taxon>Agaricomycetes</taxon>
        <taxon>Agaricomycetidae</taxon>
        <taxon>Agaricales</taxon>
        <taxon>Pleurotineae</taxon>
        <taxon>Pleurotaceae</taxon>
        <taxon>Hohenbuehelia</taxon>
    </lineage>
</organism>
<comment type="caution">
    <text evidence="1">The sequence shown here is derived from an EMBL/GenBank/DDBJ whole genome shotgun (WGS) entry which is preliminary data.</text>
</comment>